<dbReference type="GeneID" id="14297533"/>
<evidence type="ECO:0000313" key="2">
    <source>
        <dbReference type="Proteomes" id="UP000008648"/>
    </source>
</evidence>
<protein>
    <submittedName>
        <fullName evidence="1">Uncharacterized protein</fullName>
    </submittedName>
</protein>
<sequence length="229" mass="23803">MKVVVHLRALIHVAVQRGKVGGFALVAACGVGGAGNRAGHADADFLALHFSNRHDVDTGQKVRGLLYAVHQGLRDRRLHGEFFVHVAGVNAVQLGQAGHKGVKFKAGVLAHLRSCSVQLSGCGSGNACQQSVCAPDFGSLPVAAGRRVKLAPSFCESCVFSALKALRSSALCCSSASRRPVKPASSADSFCVSSSSFCCTFSATAVTAAPMSANCSLSVFFLRENRPVT</sequence>
<keyword evidence="2" id="KW-1185">Reference proteome</keyword>
<dbReference type="KEGG" id="vg:14297533"/>
<evidence type="ECO:0000313" key="1">
    <source>
        <dbReference type="EMBL" id="ADX32419.1"/>
    </source>
</evidence>
<reference evidence="1 2" key="1">
    <citation type="submission" date="2010-08" db="EMBL/GenBank/DDBJ databases">
        <title>Genomic sequence of temperate phage ENT90 isolated from Erwinia amylovora.</title>
        <authorList>
            <person name="Lee Y.-D."/>
            <person name="Park J.-H."/>
        </authorList>
    </citation>
    <scope>NUCLEOTIDE SEQUENCE [LARGE SCALE GENOMIC DNA]</scope>
</reference>
<dbReference type="RefSeq" id="YP_007238030.1">
    <property type="nucleotide sequence ID" value="NC_019932.1"/>
</dbReference>
<proteinExistence type="predicted"/>
<dbReference type="Proteomes" id="UP000008648">
    <property type="component" value="Segment"/>
</dbReference>
<organism evidence="1 2">
    <name type="scientific">Erwinia phage ENT90</name>
    <dbReference type="NCBI Taxonomy" id="947843"/>
    <lineage>
        <taxon>Viruses</taxon>
        <taxon>Duplodnaviria</taxon>
        <taxon>Heunggongvirae</taxon>
        <taxon>Uroviricota</taxon>
        <taxon>Caudoviricetes</taxon>
        <taxon>Peduoviridae</taxon>
        <taxon>Entnonagintavirus</taxon>
        <taxon>Entnonagintavirus ENT90</taxon>
    </lineage>
</organism>
<accession>F1BUQ9</accession>
<name>F1BUQ9_9CAUD</name>
<dbReference type="EMBL" id="HQ110084">
    <property type="protein sequence ID" value="ADX32419.1"/>
    <property type="molecule type" value="Genomic_DNA"/>
</dbReference>